<evidence type="ECO:0000256" key="1">
    <source>
        <dbReference type="ARBA" id="ARBA00022553"/>
    </source>
</evidence>
<keyword evidence="3 14" id="KW-0540">Nuclease</keyword>
<dbReference type="InterPro" id="IPR023426">
    <property type="entry name" value="Flap_endonuc"/>
</dbReference>
<keyword evidence="2 14" id="KW-0235">DNA replication</keyword>
<protein>
    <recommendedName>
        <fullName evidence="14">Flap endonuclease 1</fullName>
        <shortName evidence="14">FEN-1</shortName>
        <ecNumber evidence="14">3.1.-.-</ecNumber>
    </recommendedName>
    <alternativeName>
        <fullName evidence="14">Flap structure-specific endonuclease 1</fullName>
    </alternativeName>
</protein>
<dbReference type="InterPro" id="IPR006086">
    <property type="entry name" value="XPG-I_dom"/>
</dbReference>
<dbReference type="PANTHER" id="PTHR11081">
    <property type="entry name" value="FLAP ENDONUCLEASE FAMILY MEMBER"/>
    <property type="match status" value="1"/>
</dbReference>
<evidence type="ECO:0000256" key="5">
    <source>
        <dbReference type="ARBA" id="ARBA00022759"/>
    </source>
</evidence>
<evidence type="ECO:0000256" key="3">
    <source>
        <dbReference type="ARBA" id="ARBA00022722"/>
    </source>
</evidence>
<evidence type="ECO:0000313" key="17">
    <source>
        <dbReference type="EMBL" id="ETO10760.1"/>
    </source>
</evidence>
<comment type="cofactor">
    <cofactor evidence="14">
        <name>Mg(2+)</name>
        <dbReference type="ChEBI" id="CHEBI:18420"/>
    </cofactor>
    <text evidence="14">Binds 2 magnesium ions per subunit. They probably participate in the reaction catalyzed by the enzyme. May bind an additional third magnesium ion after substrate binding.</text>
</comment>
<accession>X6MCJ4</accession>
<keyword evidence="8 14" id="KW-0269">Exonuclease</keyword>
<comment type="function">
    <text evidence="14">Structure-specific nuclease with 5'-flap endonuclease and 5'-3' exonuclease activities involved in DNA replication and repair. During DNA replication, cleaves the 5'-overhanging flap structure that is generated by displacement synthesis when DNA polymerase encounters the 5'-end of a downstream Okazaki fragment. It enters the flap from the 5'-end and then tracks to cleave the flap base, leaving a nick for ligation. Also involved in the long patch base excision repair (LP-BER) pathway, by cleaving within the apurinic/apyrimidinic (AP) site-terminated flap. Acts as a genome stabilization factor that prevents flaps from equilibrating into structures that lead to duplications and deletions. Also possesses 5'-3' exonuclease activity on nicked or gapped double-stranded DNA, and exhibits RNase H activity. Also involved in replication and repair of rDNA and in repairing mitochondrial DNA.</text>
</comment>
<dbReference type="GO" id="GO:0005739">
    <property type="term" value="C:mitochondrion"/>
    <property type="evidence" value="ECO:0007669"/>
    <property type="project" value="UniProtKB-SubCell"/>
</dbReference>
<dbReference type="GO" id="GO:0005730">
    <property type="term" value="C:nucleolus"/>
    <property type="evidence" value="ECO:0007669"/>
    <property type="project" value="UniProtKB-SubCell"/>
</dbReference>
<dbReference type="GO" id="GO:0043137">
    <property type="term" value="P:DNA replication, removal of RNA primer"/>
    <property type="evidence" value="ECO:0007669"/>
    <property type="project" value="UniProtKB-UniRule"/>
</dbReference>
<keyword evidence="5 14" id="KW-0255">Endonuclease</keyword>
<evidence type="ECO:0000256" key="10">
    <source>
        <dbReference type="ARBA" id="ARBA00023128"/>
    </source>
</evidence>
<dbReference type="InterPro" id="IPR006084">
    <property type="entry name" value="XPG/Rad2"/>
</dbReference>
<evidence type="ECO:0000256" key="9">
    <source>
        <dbReference type="ARBA" id="ARBA00022842"/>
    </source>
</evidence>
<dbReference type="PRINTS" id="PR00853">
    <property type="entry name" value="XPGRADSUPER"/>
</dbReference>
<name>X6MCJ4_RETFI</name>
<feature type="region of interest" description="Disordered" evidence="15">
    <location>
        <begin position="20"/>
        <end position="47"/>
    </location>
</feature>
<dbReference type="GO" id="GO:0005654">
    <property type="term" value="C:nucleoplasm"/>
    <property type="evidence" value="ECO:0007669"/>
    <property type="project" value="UniProtKB-SubCell"/>
</dbReference>
<evidence type="ECO:0000256" key="15">
    <source>
        <dbReference type="SAM" id="MobiDB-lite"/>
    </source>
</evidence>
<dbReference type="CDD" id="cd09867">
    <property type="entry name" value="PIN_FEN1"/>
    <property type="match status" value="1"/>
</dbReference>
<dbReference type="SUPFAM" id="SSF47807">
    <property type="entry name" value="5' to 3' exonuclease, C-terminal subdomain"/>
    <property type="match status" value="1"/>
</dbReference>
<sequence length="326" mass="36983">MDNGIKPVWVFDGSPPQFKLDELKKRSENREKATEEKKKAEEEGDTERVVQMERRIVKVSKEHADDCKRLLDALGVPWVQAPGEAEAQCAKMAQDGLVYGCATEDMDALTFRTSKLIRNLTQTEIRKIPICEFDLEKTLEGMDLTYEQFVDLCILCGCDYIPSIRGIGPKTAYKLIKEHGTIEVLLQKINDTKFKVPEGFLFEQVRTLFQKPDVLDKKDISLAWKDPNDESVLKFLVDEKGFNKDRVLNGLQRLKASKSKSSQKRLDSYFKLIPSPQKPPVVQTKSKPKTPKKRTKPDDDTTTSGPSKKRAISPTCQDKVVTSSKN</sequence>
<dbReference type="PANTHER" id="PTHR11081:SF9">
    <property type="entry name" value="FLAP ENDONUCLEASE 1"/>
    <property type="match status" value="1"/>
</dbReference>
<dbReference type="InterPro" id="IPR036279">
    <property type="entry name" value="5-3_exonuclease_C_sf"/>
</dbReference>
<evidence type="ECO:0000256" key="14">
    <source>
        <dbReference type="HAMAP-Rule" id="MF_03140"/>
    </source>
</evidence>
<keyword evidence="11 14" id="KW-0234">DNA repair</keyword>
<gene>
    <name evidence="17" type="ORF">RFI_26615</name>
</gene>
<evidence type="ECO:0000256" key="4">
    <source>
        <dbReference type="ARBA" id="ARBA00022723"/>
    </source>
</evidence>
<dbReference type="SMART" id="SM00279">
    <property type="entry name" value="HhH2"/>
    <property type="match status" value="1"/>
</dbReference>
<evidence type="ECO:0000259" key="16">
    <source>
        <dbReference type="SMART" id="SM00484"/>
    </source>
</evidence>
<keyword evidence="1 14" id="KW-0597">Phosphoprotein</keyword>
<evidence type="ECO:0000256" key="13">
    <source>
        <dbReference type="ARBA" id="ARBA00034726"/>
    </source>
</evidence>
<keyword evidence="18" id="KW-1185">Reference proteome</keyword>
<evidence type="ECO:0000256" key="8">
    <source>
        <dbReference type="ARBA" id="ARBA00022839"/>
    </source>
</evidence>
<comment type="caution">
    <text evidence="17">The sequence shown here is derived from an EMBL/GenBank/DDBJ whole genome shotgun (WGS) entry which is preliminary data.</text>
</comment>
<dbReference type="InterPro" id="IPR008918">
    <property type="entry name" value="HhH2"/>
</dbReference>
<dbReference type="Pfam" id="PF00867">
    <property type="entry name" value="XPG_I"/>
    <property type="match status" value="1"/>
</dbReference>
<dbReference type="GO" id="GO:0003677">
    <property type="term" value="F:DNA binding"/>
    <property type="evidence" value="ECO:0007669"/>
    <property type="project" value="UniProtKB-UniRule"/>
</dbReference>
<dbReference type="GO" id="GO:0006284">
    <property type="term" value="P:base-excision repair"/>
    <property type="evidence" value="ECO:0007669"/>
    <property type="project" value="UniProtKB-UniRule"/>
</dbReference>
<dbReference type="HAMAP" id="MF_00614">
    <property type="entry name" value="Fen"/>
    <property type="match status" value="1"/>
</dbReference>
<dbReference type="FunFam" id="1.10.150.20:FF:000009">
    <property type="entry name" value="Flap endonuclease 1"/>
    <property type="match status" value="1"/>
</dbReference>
<comment type="subcellular location">
    <subcellularLocation>
        <location evidence="14">Nucleus</location>
        <location evidence="14">Nucleolus</location>
    </subcellularLocation>
    <subcellularLocation>
        <location evidence="14">Nucleus</location>
        <location evidence="14">Nucleoplasm</location>
    </subcellularLocation>
    <subcellularLocation>
        <location evidence="14">Mitochondrion</location>
    </subcellularLocation>
    <text evidence="14">Resides mostly in the nucleoli and relocalizes to the nucleoplasm upon DNA damage.</text>
</comment>
<dbReference type="OMA" id="PTHIEEC"/>
<evidence type="ECO:0000256" key="6">
    <source>
        <dbReference type="ARBA" id="ARBA00022763"/>
    </source>
</evidence>
<dbReference type="GO" id="GO:0008409">
    <property type="term" value="F:5'-3' exonuclease activity"/>
    <property type="evidence" value="ECO:0007669"/>
    <property type="project" value="UniProtKB-UniRule"/>
</dbReference>
<dbReference type="Gene3D" id="3.40.50.1010">
    <property type="entry name" value="5'-nuclease"/>
    <property type="match status" value="1"/>
</dbReference>
<evidence type="ECO:0000256" key="2">
    <source>
        <dbReference type="ARBA" id="ARBA00022705"/>
    </source>
</evidence>
<evidence type="ECO:0000256" key="12">
    <source>
        <dbReference type="ARBA" id="ARBA00023242"/>
    </source>
</evidence>
<dbReference type="EC" id="3.1.-.-" evidence="14"/>
<keyword evidence="12 14" id="KW-0539">Nucleus</keyword>
<dbReference type="CDD" id="cd09907">
    <property type="entry name" value="H3TH_FEN1-Euk"/>
    <property type="match status" value="1"/>
</dbReference>
<proteinExistence type="inferred from homology"/>
<dbReference type="OrthoDB" id="1937206at2759"/>
<dbReference type="Pfam" id="PF00752">
    <property type="entry name" value="XPG_N"/>
    <property type="match status" value="1"/>
</dbReference>
<keyword evidence="6 14" id="KW-0227">DNA damage</keyword>
<feature type="compositionally biased region" description="Basic residues" evidence="15">
    <location>
        <begin position="286"/>
        <end position="295"/>
    </location>
</feature>
<organism evidence="17 18">
    <name type="scientific">Reticulomyxa filosa</name>
    <dbReference type="NCBI Taxonomy" id="46433"/>
    <lineage>
        <taxon>Eukaryota</taxon>
        <taxon>Sar</taxon>
        <taxon>Rhizaria</taxon>
        <taxon>Retaria</taxon>
        <taxon>Foraminifera</taxon>
        <taxon>Monothalamids</taxon>
        <taxon>Reticulomyxidae</taxon>
        <taxon>Reticulomyxa</taxon>
    </lineage>
</organism>
<feature type="region of interest" description="Disordered" evidence="15">
    <location>
        <begin position="270"/>
        <end position="326"/>
    </location>
</feature>
<evidence type="ECO:0000256" key="11">
    <source>
        <dbReference type="ARBA" id="ARBA00023204"/>
    </source>
</evidence>
<dbReference type="EMBL" id="ASPP01023153">
    <property type="protein sequence ID" value="ETO10760.1"/>
    <property type="molecule type" value="Genomic_DNA"/>
</dbReference>
<dbReference type="Proteomes" id="UP000023152">
    <property type="component" value="Unassembled WGS sequence"/>
</dbReference>
<keyword evidence="7 14" id="KW-0378">Hydrolase</keyword>
<evidence type="ECO:0000313" key="18">
    <source>
        <dbReference type="Proteomes" id="UP000023152"/>
    </source>
</evidence>
<evidence type="ECO:0000256" key="7">
    <source>
        <dbReference type="ARBA" id="ARBA00022801"/>
    </source>
</evidence>
<comment type="similarity">
    <text evidence="13 14">Belongs to the XPG/RAD2 endonuclease family. FEN1 subfamily.</text>
</comment>
<dbReference type="SUPFAM" id="SSF88723">
    <property type="entry name" value="PIN domain-like"/>
    <property type="match status" value="1"/>
</dbReference>
<feature type="domain" description="XPG-I" evidence="16">
    <location>
        <begin position="72"/>
        <end position="144"/>
    </location>
</feature>
<dbReference type="AlphaFoldDB" id="X6MCJ4"/>
<keyword evidence="10 14" id="KW-0496">Mitochondrion</keyword>
<keyword evidence="9 14" id="KW-0460">Magnesium</keyword>
<dbReference type="Gene3D" id="1.10.150.20">
    <property type="entry name" value="5' to 3' exonuclease, C-terminal subdomain"/>
    <property type="match status" value="1"/>
</dbReference>
<feature type="compositionally biased region" description="Polar residues" evidence="15">
    <location>
        <begin position="314"/>
        <end position="326"/>
    </location>
</feature>
<dbReference type="InterPro" id="IPR029060">
    <property type="entry name" value="PIN-like_dom_sf"/>
</dbReference>
<dbReference type="SMART" id="SM00484">
    <property type="entry name" value="XPGI"/>
    <property type="match status" value="1"/>
</dbReference>
<keyword evidence="4 14" id="KW-0479">Metal-binding</keyword>
<dbReference type="InterPro" id="IPR006085">
    <property type="entry name" value="XPG_DNA_repair_N"/>
</dbReference>
<reference evidence="17 18" key="1">
    <citation type="journal article" date="2013" name="Curr. Biol.">
        <title>The Genome of the Foraminiferan Reticulomyxa filosa.</title>
        <authorList>
            <person name="Glockner G."/>
            <person name="Hulsmann N."/>
            <person name="Schleicher M."/>
            <person name="Noegel A.A."/>
            <person name="Eichinger L."/>
            <person name="Gallinger C."/>
            <person name="Pawlowski J."/>
            <person name="Sierra R."/>
            <person name="Euteneuer U."/>
            <person name="Pillet L."/>
            <person name="Moustafa A."/>
            <person name="Platzer M."/>
            <person name="Groth M."/>
            <person name="Szafranski K."/>
            <person name="Schliwa M."/>
        </authorList>
    </citation>
    <scope>NUCLEOTIDE SEQUENCE [LARGE SCALE GENOMIC DNA]</scope>
</reference>
<dbReference type="GO" id="GO:0017108">
    <property type="term" value="F:5'-flap endonuclease activity"/>
    <property type="evidence" value="ECO:0007669"/>
    <property type="project" value="UniProtKB-UniRule"/>
</dbReference>
<dbReference type="GO" id="GO:0000287">
    <property type="term" value="F:magnesium ion binding"/>
    <property type="evidence" value="ECO:0007669"/>
    <property type="project" value="UniProtKB-UniRule"/>
</dbReference>